<keyword evidence="4 5" id="KW-0349">Heme</keyword>
<reference evidence="7" key="1">
    <citation type="journal article" date="2020" name="Stud. Mycol.">
        <title>101 Dothideomycetes genomes: a test case for predicting lifestyles and emergence of pathogens.</title>
        <authorList>
            <person name="Haridas S."/>
            <person name="Albert R."/>
            <person name="Binder M."/>
            <person name="Bloem J."/>
            <person name="Labutti K."/>
            <person name="Salamov A."/>
            <person name="Andreopoulos B."/>
            <person name="Baker S."/>
            <person name="Barry K."/>
            <person name="Bills G."/>
            <person name="Bluhm B."/>
            <person name="Cannon C."/>
            <person name="Castanera R."/>
            <person name="Culley D."/>
            <person name="Daum C."/>
            <person name="Ezra D."/>
            <person name="Gonzalez J."/>
            <person name="Henrissat B."/>
            <person name="Kuo A."/>
            <person name="Liang C."/>
            <person name="Lipzen A."/>
            <person name="Lutzoni F."/>
            <person name="Magnuson J."/>
            <person name="Mondo S."/>
            <person name="Nolan M."/>
            <person name="Ohm R."/>
            <person name="Pangilinan J."/>
            <person name="Park H.-J."/>
            <person name="Ramirez L."/>
            <person name="Alfaro M."/>
            <person name="Sun H."/>
            <person name="Tritt A."/>
            <person name="Yoshinaga Y."/>
            <person name="Zwiers L.-H."/>
            <person name="Turgeon B."/>
            <person name="Goodwin S."/>
            <person name="Spatafora J."/>
            <person name="Crous P."/>
            <person name="Grigoriev I."/>
        </authorList>
    </citation>
    <scope>NUCLEOTIDE SEQUENCE</scope>
    <source>
        <strain evidence="7">CBS 122681</strain>
    </source>
</reference>
<keyword evidence="6" id="KW-1133">Transmembrane helix</keyword>
<evidence type="ECO:0000256" key="3">
    <source>
        <dbReference type="ARBA" id="ARBA00023004"/>
    </source>
</evidence>
<dbReference type="InterPro" id="IPR017972">
    <property type="entry name" value="Cyt_P450_CS"/>
</dbReference>
<evidence type="ECO:0000256" key="1">
    <source>
        <dbReference type="ARBA" id="ARBA00001971"/>
    </source>
</evidence>
<dbReference type="PROSITE" id="PS00086">
    <property type="entry name" value="CYTOCHROME_P450"/>
    <property type="match status" value="1"/>
</dbReference>
<dbReference type="GO" id="GO:0020037">
    <property type="term" value="F:heme binding"/>
    <property type="evidence" value="ECO:0007669"/>
    <property type="project" value="InterPro"/>
</dbReference>
<dbReference type="InterPro" id="IPR050121">
    <property type="entry name" value="Cytochrome_P450_monoxygenase"/>
</dbReference>
<gene>
    <name evidence="7" type="ORF">K491DRAFT_600384</name>
</gene>
<dbReference type="Pfam" id="PF00067">
    <property type="entry name" value="p450"/>
    <property type="match status" value="1"/>
</dbReference>
<dbReference type="InterPro" id="IPR002401">
    <property type="entry name" value="Cyt_P450_E_grp-I"/>
</dbReference>
<evidence type="ECO:0000313" key="8">
    <source>
        <dbReference type="Proteomes" id="UP000799324"/>
    </source>
</evidence>
<keyword evidence="3 4" id="KW-0408">Iron</keyword>
<dbReference type="Proteomes" id="UP000799324">
    <property type="component" value="Unassembled WGS sequence"/>
</dbReference>
<feature type="binding site" description="axial binding residue" evidence="4">
    <location>
        <position position="468"/>
    </location>
    <ligand>
        <name>heme</name>
        <dbReference type="ChEBI" id="CHEBI:30413"/>
    </ligand>
    <ligandPart>
        <name>Fe</name>
        <dbReference type="ChEBI" id="CHEBI:18248"/>
    </ligandPart>
</feature>
<evidence type="ECO:0000256" key="4">
    <source>
        <dbReference type="PIRSR" id="PIRSR602401-1"/>
    </source>
</evidence>
<protein>
    <submittedName>
        <fullName evidence="7">Flavonoid 3',5'-hydroxylase</fullName>
    </submittedName>
</protein>
<dbReference type="EMBL" id="MU004360">
    <property type="protein sequence ID" value="KAF2654686.1"/>
    <property type="molecule type" value="Genomic_DNA"/>
</dbReference>
<feature type="transmembrane region" description="Helical" evidence="6">
    <location>
        <begin position="12"/>
        <end position="37"/>
    </location>
</feature>
<organism evidence="7 8">
    <name type="scientific">Lophiostoma macrostomum CBS 122681</name>
    <dbReference type="NCBI Taxonomy" id="1314788"/>
    <lineage>
        <taxon>Eukaryota</taxon>
        <taxon>Fungi</taxon>
        <taxon>Dikarya</taxon>
        <taxon>Ascomycota</taxon>
        <taxon>Pezizomycotina</taxon>
        <taxon>Dothideomycetes</taxon>
        <taxon>Pleosporomycetidae</taxon>
        <taxon>Pleosporales</taxon>
        <taxon>Lophiostomataceae</taxon>
        <taxon>Lophiostoma</taxon>
    </lineage>
</organism>
<dbReference type="GO" id="GO:0016705">
    <property type="term" value="F:oxidoreductase activity, acting on paired donors, with incorporation or reduction of molecular oxygen"/>
    <property type="evidence" value="ECO:0007669"/>
    <property type="project" value="InterPro"/>
</dbReference>
<dbReference type="GO" id="GO:0004497">
    <property type="term" value="F:monooxygenase activity"/>
    <property type="evidence" value="ECO:0007669"/>
    <property type="project" value="UniProtKB-KW"/>
</dbReference>
<dbReference type="InterPro" id="IPR036396">
    <property type="entry name" value="Cyt_P450_sf"/>
</dbReference>
<keyword evidence="5" id="KW-0503">Monooxygenase</keyword>
<evidence type="ECO:0000256" key="2">
    <source>
        <dbReference type="ARBA" id="ARBA00022723"/>
    </source>
</evidence>
<keyword evidence="6" id="KW-0812">Transmembrane</keyword>
<dbReference type="CDD" id="cd11060">
    <property type="entry name" value="CYP57A1-like"/>
    <property type="match status" value="1"/>
</dbReference>
<keyword evidence="6" id="KW-0472">Membrane</keyword>
<accession>A0A6A6T459</accession>
<dbReference type="Gene3D" id="1.10.630.10">
    <property type="entry name" value="Cytochrome P450"/>
    <property type="match status" value="1"/>
</dbReference>
<proteinExistence type="inferred from homology"/>
<dbReference type="GO" id="GO:0005506">
    <property type="term" value="F:iron ion binding"/>
    <property type="evidence" value="ECO:0007669"/>
    <property type="project" value="InterPro"/>
</dbReference>
<evidence type="ECO:0000256" key="6">
    <source>
        <dbReference type="SAM" id="Phobius"/>
    </source>
</evidence>
<dbReference type="AlphaFoldDB" id="A0A6A6T459"/>
<keyword evidence="8" id="KW-1185">Reference proteome</keyword>
<dbReference type="SUPFAM" id="SSF48264">
    <property type="entry name" value="Cytochrome P450"/>
    <property type="match status" value="1"/>
</dbReference>
<comment type="cofactor">
    <cofactor evidence="1 4">
        <name>heme</name>
        <dbReference type="ChEBI" id="CHEBI:30413"/>
    </cofactor>
</comment>
<evidence type="ECO:0000256" key="5">
    <source>
        <dbReference type="RuleBase" id="RU000461"/>
    </source>
</evidence>
<sequence>MSSRATEPRSTTHILSFITPLSILLAFVAYIAIRILYQIIYYRFFHPLRHFPGPFWASVTRLWIAYHNIKADECELELALHQKYGPVLRITPTLLLVSDATKLPEVYNRNANKSNHYITGSFGKTESLFNMQDHKIHAHFRKIAAGPYAFSNIKKMEPLVDYRIDEWLTRIEDEFGEGQWFDFAPWAVYMAYDIISEIGFGAPFGFIPSGSDVGGLIRGFHDGLLPFGLMARLWPFTHWIKATWLGEKYLVAKPEDDSGIGMLMRFRDKLIATRLAELEELQAQGKKPARVDLLQTFLDARDEEGKGLDMEYVKAEILLVLLAGADTTGTAFQAIMFYVMRDEGVYGRLMEEIGRVEREGKLSDMPKYDEVVAHCPYYMAVVRESMRLCPSAPNIFPRVVGPSGFSYDSKYAPPGTEITCNPWLVHRDTSLYGPDACDFRPERWLDDPAKAAEYTKYSMVFGYGARVCLGKDIAMMELYKAPLQFFRKFKPELGGEGRGKGTFVVKGGVGFWEDMWVRVEQRKGKM</sequence>
<evidence type="ECO:0000313" key="7">
    <source>
        <dbReference type="EMBL" id="KAF2654686.1"/>
    </source>
</evidence>
<name>A0A6A6T459_9PLEO</name>
<keyword evidence="5" id="KW-0560">Oxidoreductase</keyword>
<dbReference type="OrthoDB" id="3934656at2759"/>
<dbReference type="PRINTS" id="PR00385">
    <property type="entry name" value="P450"/>
</dbReference>
<dbReference type="InterPro" id="IPR001128">
    <property type="entry name" value="Cyt_P450"/>
</dbReference>
<dbReference type="PANTHER" id="PTHR24305:SF85">
    <property type="entry name" value="P450, PUTATIVE (EUROFUNG)-RELATED"/>
    <property type="match status" value="1"/>
</dbReference>
<dbReference type="PANTHER" id="PTHR24305">
    <property type="entry name" value="CYTOCHROME P450"/>
    <property type="match status" value="1"/>
</dbReference>
<keyword evidence="2 4" id="KW-0479">Metal-binding</keyword>
<dbReference type="PRINTS" id="PR00463">
    <property type="entry name" value="EP450I"/>
</dbReference>
<comment type="similarity">
    <text evidence="5">Belongs to the cytochrome P450 family.</text>
</comment>